<dbReference type="GO" id="GO:0046872">
    <property type="term" value="F:metal ion binding"/>
    <property type="evidence" value="ECO:0007669"/>
    <property type="project" value="UniProtKB-KW"/>
</dbReference>
<dbReference type="Pfam" id="PF13669">
    <property type="entry name" value="Glyoxalase_4"/>
    <property type="match status" value="1"/>
</dbReference>
<dbReference type="Proteomes" id="UP000179157">
    <property type="component" value="Unassembled WGS sequence"/>
</dbReference>
<dbReference type="GO" id="GO:0046491">
    <property type="term" value="P:L-methylmalonyl-CoA metabolic process"/>
    <property type="evidence" value="ECO:0007669"/>
    <property type="project" value="TreeGrafter"/>
</dbReference>
<evidence type="ECO:0000313" key="4">
    <source>
        <dbReference type="EMBL" id="OGF55205.1"/>
    </source>
</evidence>
<dbReference type="InterPro" id="IPR037523">
    <property type="entry name" value="VOC_core"/>
</dbReference>
<name>A0A1F5UVM8_FRAXR</name>
<dbReference type="SUPFAM" id="SSF54593">
    <property type="entry name" value="Glyoxalase/Bleomycin resistance protein/Dihydroxybiphenyl dioxygenase"/>
    <property type="match status" value="1"/>
</dbReference>
<accession>A0A1F5UVM8</accession>
<dbReference type="STRING" id="1817864.A2Z21_03025"/>
<organism evidence="4 5">
    <name type="scientific">Fraserbacteria sp. (strain RBG_16_55_9)</name>
    <dbReference type="NCBI Taxonomy" id="1817864"/>
    <lineage>
        <taxon>Bacteria</taxon>
        <taxon>Candidatus Fraseribacteriota</taxon>
    </lineage>
</organism>
<dbReference type="Gene3D" id="3.10.180.10">
    <property type="entry name" value="2,3-Dihydroxybiphenyl 1,2-Dioxygenase, domain 1"/>
    <property type="match status" value="1"/>
</dbReference>
<gene>
    <name evidence="4" type="ORF">A2Z21_03025</name>
</gene>
<protein>
    <submittedName>
        <fullName evidence="4">Methylmalonyl-CoA epimerase</fullName>
    </submittedName>
</protein>
<dbReference type="InterPro" id="IPR017515">
    <property type="entry name" value="MeMalonyl-CoA_epimerase"/>
</dbReference>
<dbReference type="NCBIfam" id="TIGR03081">
    <property type="entry name" value="metmalonyl_epim"/>
    <property type="match status" value="1"/>
</dbReference>
<dbReference type="PANTHER" id="PTHR43048:SF3">
    <property type="entry name" value="METHYLMALONYL-COA EPIMERASE, MITOCHONDRIAL"/>
    <property type="match status" value="1"/>
</dbReference>
<evidence type="ECO:0000256" key="1">
    <source>
        <dbReference type="ARBA" id="ARBA00009308"/>
    </source>
</evidence>
<reference evidence="4 5" key="1">
    <citation type="journal article" date="2016" name="Nat. Commun.">
        <title>Thousands of microbial genomes shed light on interconnected biogeochemical processes in an aquifer system.</title>
        <authorList>
            <person name="Anantharaman K."/>
            <person name="Brown C.T."/>
            <person name="Hug L.A."/>
            <person name="Sharon I."/>
            <person name="Castelle C.J."/>
            <person name="Probst A.J."/>
            <person name="Thomas B.C."/>
            <person name="Singh A."/>
            <person name="Wilkins M.J."/>
            <person name="Karaoz U."/>
            <person name="Brodie E.L."/>
            <person name="Williams K.H."/>
            <person name="Hubbard S.S."/>
            <person name="Banfield J.F."/>
        </authorList>
    </citation>
    <scope>NUCLEOTIDE SEQUENCE [LARGE SCALE GENOMIC DNA]</scope>
    <source>
        <strain evidence="5">RBG_16_55_9</strain>
    </source>
</reference>
<dbReference type="PANTHER" id="PTHR43048">
    <property type="entry name" value="METHYLMALONYL-COA EPIMERASE"/>
    <property type="match status" value="1"/>
</dbReference>
<evidence type="ECO:0000313" key="5">
    <source>
        <dbReference type="Proteomes" id="UP000179157"/>
    </source>
</evidence>
<evidence type="ECO:0000256" key="2">
    <source>
        <dbReference type="ARBA" id="ARBA00022723"/>
    </source>
</evidence>
<evidence type="ECO:0000259" key="3">
    <source>
        <dbReference type="PROSITE" id="PS51819"/>
    </source>
</evidence>
<comment type="similarity">
    <text evidence="1">Belongs to the methylmalonyl-CoA epimerase family.</text>
</comment>
<comment type="caution">
    <text evidence="4">The sequence shown here is derived from an EMBL/GenBank/DDBJ whole genome shotgun (WGS) entry which is preliminary data.</text>
</comment>
<proteinExistence type="inferred from homology"/>
<dbReference type="CDD" id="cd07249">
    <property type="entry name" value="MMCE"/>
    <property type="match status" value="1"/>
</dbReference>
<dbReference type="InterPro" id="IPR051785">
    <property type="entry name" value="MMCE/EMCE_epimerase"/>
</dbReference>
<dbReference type="InterPro" id="IPR029068">
    <property type="entry name" value="Glyas_Bleomycin-R_OHBP_Dase"/>
</dbReference>
<dbReference type="AlphaFoldDB" id="A0A1F5UVM8"/>
<feature type="domain" description="VOC" evidence="3">
    <location>
        <begin position="2"/>
        <end position="128"/>
    </location>
</feature>
<dbReference type="GO" id="GO:0004493">
    <property type="term" value="F:methylmalonyl-CoA epimerase activity"/>
    <property type="evidence" value="ECO:0007669"/>
    <property type="project" value="TreeGrafter"/>
</dbReference>
<keyword evidence="2" id="KW-0479">Metal-binding</keyword>
<dbReference type="PROSITE" id="PS51819">
    <property type="entry name" value="VOC"/>
    <property type="match status" value="1"/>
</dbReference>
<sequence length="130" mass="14351">MKLHHIGIAVQELEATVERFRVLGLKETERGIVEEFKVAASMIPAGEVKLEFLQPLGDGPIQRFLEKRGEGLHHVAFSVENLDQALSALKTRGIELIDEKPRAGFGGLRVAFLHPKSFGGVLVELVEERG</sequence>
<dbReference type="EMBL" id="MFGX01000061">
    <property type="protein sequence ID" value="OGF55205.1"/>
    <property type="molecule type" value="Genomic_DNA"/>
</dbReference>